<dbReference type="CDD" id="cd20100">
    <property type="entry name" value="MBT_dSfmbt-like_rpt4"/>
    <property type="match status" value="1"/>
</dbReference>
<accession>A0AAV6UCT9</accession>
<dbReference type="AlphaFoldDB" id="A0AAV6UCT9"/>
<feature type="repeat" description="MBT" evidence="2">
    <location>
        <begin position="227"/>
        <end position="334"/>
    </location>
</feature>
<comment type="caution">
    <text evidence="3">The sequence shown here is derived from an EMBL/GenBank/DDBJ whole genome shotgun (WGS) entry which is preliminary data.</text>
</comment>
<evidence type="ECO:0000256" key="1">
    <source>
        <dbReference type="ARBA" id="ARBA00022737"/>
    </source>
</evidence>
<dbReference type="SUPFAM" id="SSF63748">
    <property type="entry name" value="Tudor/PWWP/MBT"/>
    <property type="match status" value="4"/>
</dbReference>
<evidence type="ECO:0000313" key="3">
    <source>
        <dbReference type="EMBL" id="KAG8182190.1"/>
    </source>
</evidence>
<dbReference type="SMART" id="SM00561">
    <property type="entry name" value="MBT"/>
    <property type="match status" value="4"/>
</dbReference>
<dbReference type="GO" id="GO:0045892">
    <property type="term" value="P:negative regulation of DNA-templated transcription"/>
    <property type="evidence" value="ECO:0007669"/>
    <property type="project" value="TreeGrafter"/>
</dbReference>
<evidence type="ECO:0000313" key="4">
    <source>
        <dbReference type="Proteomes" id="UP000827092"/>
    </source>
</evidence>
<reference evidence="3 4" key="1">
    <citation type="journal article" date="2022" name="Nat. Ecol. Evol.">
        <title>A masculinizing supergene underlies an exaggerated male reproductive morph in a spider.</title>
        <authorList>
            <person name="Hendrickx F."/>
            <person name="De Corte Z."/>
            <person name="Sonet G."/>
            <person name="Van Belleghem S.M."/>
            <person name="Kostlbacher S."/>
            <person name="Vangestel C."/>
        </authorList>
    </citation>
    <scope>NUCLEOTIDE SEQUENCE [LARGE SCALE GENOMIC DNA]</scope>
    <source>
        <strain evidence="3">W744_W776</strain>
    </source>
</reference>
<feature type="repeat" description="MBT" evidence="2">
    <location>
        <begin position="123"/>
        <end position="224"/>
    </location>
</feature>
<feature type="repeat" description="MBT" evidence="2">
    <location>
        <begin position="6"/>
        <end position="115"/>
    </location>
</feature>
<evidence type="ECO:0008006" key="5">
    <source>
        <dbReference type="Google" id="ProtNLM"/>
    </source>
</evidence>
<dbReference type="GO" id="GO:0042393">
    <property type="term" value="F:histone binding"/>
    <property type="evidence" value="ECO:0007669"/>
    <property type="project" value="TreeGrafter"/>
</dbReference>
<dbReference type="PROSITE" id="PS51079">
    <property type="entry name" value="MBT"/>
    <property type="match status" value="4"/>
</dbReference>
<name>A0AAV6UCT9_9ARAC</name>
<keyword evidence="4" id="KW-1185">Reference proteome</keyword>
<dbReference type="PANTHER" id="PTHR12247:SF104">
    <property type="entry name" value="POLYCOMB PROTEIN SFMBT"/>
    <property type="match status" value="1"/>
</dbReference>
<dbReference type="InterPro" id="IPR004092">
    <property type="entry name" value="Mbt"/>
</dbReference>
<dbReference type="Gene3D" id="2.30.30.140">
    <property type="match status" value="4"/>
</dbReference>
<dbReference type="Proteomes" id="UP000827092">
    <property type="component" value="Unassembled WGS sequence"/>
</dbReference>
<feature type="repeat" description="MBT" evidence="2">
    <location>
        <begin position="341"/>
        <end position="437"/>
    </location>
</feature>
<dbReference type="PANTHER" id="PTHR12247">
    <property type="entry name" value="POLYCOMB GROUP PROTEIN"/>
    <property type="match status" value="1"/>
</dbReference>
<sequence>MTEGSYDWQKFLKKSNVEAVPVTCFKHVSMSKHWGPIKEGMFIEMKSSDCSECPPHSPCCFWVGVVIKITGYIGLVRWLGFDEDSSNDFYVNFCTEPHLHPLGWGAENGMPHVPPKCIEDKYSDWKDYLQKKIKSVPTISPDFPSRVEESKKSVIKRGMKLEVVDRNLISAVRVATVNKVIGGRLYLKYDGLPESDAGFWCHERSPLIHPIGWSQIVGHALRGSLEYAKQSLLKTLFQTHEPADATWEMFVPVPNPVKNMKFQPQMKLEAIDPLNLSTICVATVTEVLRNNYLMIGIDGMTEADGSDCFCYHASSPCIFWPGFCESNDLQLTPPRGYKGEFKWEDYFKKTKSKPAPKILFHRDVPNHGFQEGSFLEAVDLMDPRLICVAQVTKVVGRLLRIHFVGWEEAFDQWCDCESPDLYPVGWCDAMGYRLEPPRVVQEPCDSRKILKANTKNRRRRARMAFTVRKRHNVRDFDALSIKTEPVDSS</sequence>
<proteinExistence type="predicted"/>
<evidence type="ECO:0000256" key="2">
    <source>
        <dbReference type="PROSITE-ProRule" id="PRU00459"/>
    </source>
</evidence>
<gene>
    <name evidence="3" type="ORF">JTE90_017141</name>
</gene>
<dbReference type="EMBL" id="JAFNEN010000477">
    <property type="protein sequence ID" value="KAG8182190.1"/>
    <property type="molecule type" value="Genomic_DNA"/>
</dbReference>
<protein>
    <recommendedName>
        <fullName evidence="5">MBT domain-containing protein 1</fullName>
    </recommendedName>
</protein>
<dbReference type="Pfam" id="PF02820">
    <property type="entry name" value="MBT"/>
    <property type="match status" value="4"/>
</dbReference>
<dbReference type="GO" id="GO:0003682">
    <property type="term" value="F:chromatin binding"/>
    <property type="evidence" value="ECO:0007669"/>
    <property type="project" value="TreeGrafter"/>
</dbReference>
<dbReference type="CDD" id="cd20097">
    <property type="entry name" value="MBT_dSfmbt-like_rpt1"/>
    <property type="match status" value="1"/>
</dbReference>
<keyword evidence="1" id="KW-0677">Repeat</keyword>
<dbReference type="GO" id="GO:0005634">
    <property type="term" value="C:nucleus"/>
    <property type="evidence" value="ECO:0007669"/>
    <property type="project" value="InterPro"/>
</dbReference>
<organism evidence="3 4">
    <name type="scientific">Oedothorax gibbosus</name>
    <dbReference type="NCBI Taxonomy" id="931172"/>
    <lineage>
        <taxon>Eukaryota</taxon>
        <taxon>Metazoa</taxon>
        <taxon>Ecdysozoa</taxon>
        <taxon>Arthropoda</taxon>
        <taxon>Chelicerata</taxon>
        <taxon>Arachnida</taxon>
        <taxon>Araneae</taxon>
        <taxon>Araneomorphae</taxon>
        <taxon>Entelegynae</taxon>
        <taxon>Araneoidea</taxon>
        <taxon>Linyphiidae</taxon>
        <taxon>Erigoninae</taxon>
        <taxon>Oedothorax</taxon>
    </lineage>
</organism>
<dbReference type="InterPro" id="IPR050548">
    <property type="entry name" value="PcG_chromatin_remod_factors"/>
</dbReference>